<dbReference type="GO" id="GO:0022857">
    <property type="term" value="F:transmembrane transporter activity"/>
    <property type="evidence" value="ECO:0007669"/>
    <property type="project" value="InterPro"/>
</dbReference>
<dbReference type="STRING" id="159449.B4N89_14705"/>
<evidence type="ECO:0000256" key="6">
    <source>
        <dbReference type="SAM" id="Phobius"/>
    </source>
</evidence>
<dbReference type="CDD" id="cd06173">
    <property type="entry name" value="MFS_MefA_like"/>
    <property type="match status" value="1"/>
</dbReference>
<evidence type="ECO:0000256" key="1">
    <source>
        <dbReference type="ARBA" id="ARBA00004651"/>
    </source>
</evidence>
<proteinExistence type="predicted"/>
<feature type="transmembrane region" description="Helical" evidence="6">
    <location>
        <begin position="111"/>
        <end position="132"/>
    </location>
</feature>
<comment type="caution">
    <text evidence="7">The sequence shown here is derived from an EMBL/GenBank/DDBJ whole genome shotgun (WGS) entry which is preliminary data.</text>
</comment>
<dbReference type="Gene3D" id="1.20.1250.20">
    <property type="entry name" value="MFS general substrate transporter like domains"/>
    <property type="match status" value="1"/>
</dbReference>
<dbReference type="eggNOG" id="COG2814">
    <property type="taxonomic scope" value="Bacteria"/>
</dbReference>
<feature type="transmembrane region" description="Helical" evidence="6">
    <location>
        <begin position="376"/>
        <end position="394"/>
    </location>
</feature>
<organism evidence="7 8">
    <name type="scientific">Embleya scabrispora</name>
    <dbReference type="NCBI Taxonomy" id="159449"/>
    <lineage>
        <taxon>Bacteria</taxon>
        <taxon>Bacillati</taxon>
        <taxon>Actinomycetota</taxon>
        <taxon>Actinomycetes</taxon>
        <taxon>Kitasatosporales</taxon>
        <taxon>Streptomycetaceae</taxon>
        <taxon>Embleya</taxon>
    </lineage>
</organism>
<gene>
    <name evidence="7" type="ORF">B4N89_14705</name>
</gene>
<keyword evidence="3 6" id="KW-0812">Transmembrane</keyword>
<evidence type="ECO:0000256" key="3">
    <source>
        <dbReference type="ARBA" id="ARBA00022692"/>
    </source>
</evidence>
<dbReference type="SUPFAM" id="SSF103473">
    <property type="entry name" value="MFS general substrate transporter"/>
    <property type="match status" value="1"/>
</dbReference>
<name>A0A1T3NYV1_9ACTN</name>
<dbReference type="AlphaFoldDB" id="A0A1T3NYV1"/>
<evidence type="ECO:0000313" key="8">
    <source>
        <dbReference type="Proteomes" id="UP000190037"/>
    </source>
</evidence>
<feature type="transmembrane region" description="Helical" evidence="6">
    <location>
        <begin position="311"/>
        <end position="333"/>
    </location>
</feature>
<sequence>MALIRDLRSLLKLRDFRRLFATRLTSQLSDGAFQVAIAGQAFFSPEKQTSAADIAAAFAVLLLPYSLVGPFTGVLLDRWRRRQVLVLCNLLRAVLVALTAGLVLLGVPDPVFYAAALVVLSVNRFVLAGLSASLPRVVPAERLVTANSVSPTAGTVAAAVGGGAAVLVHTFLAEGSGATALVIVVSGLLYLGSAAVAATMPSDLLGPDPDRVLPDVRRALRSVARGLREGAVHVWRRRAPAHALAAITAMRFCYGVLTVMTVLLCRNTFNDPGDTDGGLATFGITVSVSALGFFVAAVITPGVTARIGVPAWIGACALAGAVCQAALGLPFLFAPMVAGAFLLGVTSQGAKIGVDTIVQTTVDDAYRGRVFSVYDVLFNVAFVGAAAVAALGLPDDGRSPAVLLGVAGVYALTGVLYGLASRRHPPVIIEGSPTGNGRP</sequence>
<feature type="transmembrane region" description="Helical" evidence="6">
    <location>
        <begin position="54"/>
        <end position="77"/>
    </location>
</feature>
<accession>A0A1T3NYV1</accession>
<reference evidence="7 8" key="1">
    <citation type="submission" date="2017-03" db="EMBL/GenBank/DDBJ databases">
        <title>Draft genome sequence of Streptomyces scabrisporus NF3, endophyte isolated from Amphipterygium adstringens.</title>
        <authorList>
            <person name="Vazquez M."/>
            <person name="Ceapa C.D."/>
            <person name="Rodriguez Luna D."/>
            <person name="Sanchez Esquivel S."/>
        </authorList>
    </citation>
    <scope>NUCLEOTIDE SEQUENCE [LARGE SCALE GENOMIC DNA]</scope>
    <source>
        <strain evidence="7 8">NF3</strain>
    </source>
</reference>
<dbReference type="PANTHER" id="PTHR23513:SF17">
    <property type="entry name" value="MEMBRANE PROTEIN"/>
    <property type="match status" value="1"/>
</dbReference>
<dbReference type="RefSeq" id="WP_078979362.1">
    <property type="nucleotide sequence ID" value="NZ_MWQN01000001.1"/>
</dbReference>
<comment type="subcellular location">
    <subcellularLocation>
        <location evidence="1">Cell membrane</location>
        <topology evidence="1">Multi-pass membrane protein</topology>
    </subcellularLocation>
</comment>
<feature type="transmembrane region" description="Helical" evidence="6">
    <location>
        <begin position="243"/>
        <end position="264"/>
    </location>
</feature>
<keyword evidence="2" id="KW-1003">Cell membrane</keyword>
<dbReference type="PANTHER" id="PTHR23513">
    <property type="entry name" value="INTEGRAL MEMBRANE EFFLUX PROTEIN-RELATED"/>
    <property type="match status" value="1"/>
</dbReference>
<dbReference type="InterPro" id="IPR011701">
    <property type="entry name" value="MFS"/>
</dbReference>
<dbReference type="Proteomes" id="UP000190037">
    <property type="component" value="Unassembled WGS sequence"/>
</dbReference>
<feature type="transmembrane region" description="Helical" evidence="6">
    <location>
        <begin position="84"/>
        <end position="105"/>
    </location>
</feature>
<dbReference type="InterPro" id="IPR036259">
    <property type="entry name" value="MFS_trans_sf"/>
</dbReference>
<evidence type="ECO:0000256" key="2">
    <source>
        <dbReference type="ARBA" id="ARBA00022475"/>
    </source>
</evidence>
<dbReference type="Pfam" id="PF07690">
    <property type="entry name" value="MFS_1"/>
    <property type="match status" value="1"/>
</dbReference>
<keyword evidence="5 6" id="KW-0472">Membrane</keyword>
<dbReference type="OrthoDB" id="3688258at2"/>
<feature type="transmembrane region" description="Helical" evidence="6">
    <location>
        <begin position="153"/>
        <end position="172"/>
    </location>
</feature>
<dbReference type="GO" id="GO:0005886">
    <property type="term" value="C:plasma membrane"/>
    <property type="evidence" value="ECO:0007669"/>
    <property type="project" value="UniProtKB-SubCell"/>
</dbReference>
<evidence type="ECO:0000256" key="5">
    <source>
        <dbReference type="ARBA" id="ARBA00023136"/>
    </source>
</evidence>
<evidence type="ECO:0000313" key="7">
    <source>
        <dbReference type="EMBL" id="OPC82023.1"/>
    </source>
</evidence>
<feature type="transmembrane region" description="Helical" evidence="6">
    <location>
        <begin position="401"/>
        <end position="420"/>
    </location>
</feature>
<feature type="transmembrane region" description="Helical" evidence="6">
    <location>
        <begin position="279"/>
        <end position="299"/>
    </location>
</feature>
<keyword evidence="8" id="KW-1185">Reference proteome</keyword>
<protein>
    <submittedName>
        <fullName evidence="7">MFS transporter</fullName>
    </submittedName>
</protein>
<evidence type="ECO:0000256" key="4">
    <source>
        <dbReference type="ARBA" id="ARBA00022989"/>
    </source>
</evidence>
<dbReference type="EMBL" id="MWQN01000001">
    <property type="protein sequence ID" value="OPC82023.1"/>
    <property type="molecule type" value="Genomic_DNA"/>
</dbReference>
<feature type="transmembrane region" description="Helical" evidence="6">
    <location>
        <begin position="178"/>
        <end position="198"/>
    </location>
</feature>
<keyword evidence="4 6" id="KW-1133">Transmembrane helix</keyword>